<evidence type="ECO:0000256" key="1">
    <source>
        <dbReference type="ARBA" id="ARBA00004141"/>
    </source>
</evidence>
<keyword evidence="9 12" id="KW-0472">Membrane</keyword>
<proteinExistence type="inferred from homology"/>
<evidence type="ECO:0000256" key="3">
    <source>
        <dbReference type="ARBA" id="ARBA00022448"/>
    </source>
</evidence>
<keyword evidence="10" id="KW-0066">ATP synthesis</keyword>
<keyword evidence="13" id="KW-0496">Mitochondrion</keyword>
<keyword evidence="6" id="KW-0375">Hydrogen ion transport</keyword>
<comment type="similarity">
    <text evidence="2">Belongs to the ATPase A chain family.</text>
</comment>
<gene>
    <name evidence="13" type="primary">atp6</name>
</gene>
<feature type="transmembrane region" description="Helical" evidence="12">
    <location>
        <begin position="13"/>
        <end position="35"/>
    </location>
</feature>
<feature type="transmembrane region" description="Helical" evidence="12">
    <location>
        <begin position="159"/>
        <end position="182"/>
    </location>
</feature>
<protein>
    <recommendedName>
        <fullName evidence="11">ATP synthase subunit a</fullName>
    </recommendedName>
</protein>
<keyword evidence="5 12" id="KW-0812">Transmembrane</keyword>
<organism evidence="13">
    <name type="scientific">Cassiopea andromeda</name>
    <name type="common">Upside-down jellyfish</name>
    <name type="synonym">Medusa andromeda</name>
    <dbReference type="NCBI Taxonomy" id="114796"/>
    <lineage>
        <taxon>Eukaryota</taxon>
        <taxon>Metazoa</taxon>
        <taxon>Cnidaria</taxon>
        <taxon>Scyphozoa</taxon>
        <taxon>Rhizostomeae</taxon>
        <taxon>Cassiopeidae</taxon>
        <taxon>Cassiopea</taxon>
    </lineage>
</organism>
<feature type="transmembrane region" description="Helical" evidence="12">
    <location>
        <begin position="101"/>
        <end position="120"/>
    </location>
</feature>
<dbReference type="NCBIfam" id="TIGR01131">
    <property type="entry name" value="ATP_synt_6_or_A"/>
    <property type="match status" value="1"/>
</dbReference>
<keyword evidence="3" id="KW-0813">Transport</keyword>
<dbReference type="SUPFAM" id="SSF81336">
    <property type="entry name" value="F1F0 ATP synthase subunit A"/>
    <property type="match status" value="1"/>
</dbReference>
<geneLocation type="mitochondrion" evidence="13"/>
<feature type="transmembrane region" description="Helical" evidence="12">
    <location>
        <begin position="127"/>
        <end position="147"/>
    </location>
</feature>
<dbReference type="GO" id="GO:0005743">
    <property type="term" value="C:mitochondrial inner membrane"/>
    <property type="evidence" value="ECO:0007669"/>
    <property type="project" value="UniProtKB-SubCell"/>
</dbReference>
<evidence type="ECO:0000256" key="9">
    <source>
        <dbReference type="ARBA" id="ARBA00023136"/>
    </source>
</evidence>
<feature type="transmembrane region" description="Helical" evidence="12">
    <location>
        <begin position="194"/>
        <end position="226"/>
    </location>
</feature>
<name>G9ISB9_CASAN</name>
<dbReference type="GO" id="GO:0046933">
    <property type="term" value="F:proton-transporting ATP synthase activity, rotational mechanism"/>
    <property type="evidence" value="ECO:0007669"/>
    <property type="project" value="TreeGrafter"/>
</dbReference>
<dbReference type="CDD" id="cd00310">
    <property type="entry name" value="ATP-synt_Fo_a_6"/>
    <property type="match status" value="1"/>
</dbReference>
<dbReference type="PRINTS" id="PR00123">
    <property type="entry name" value="ATPASEA"/>
</dbReference>
<keyword evidence="7 12" id="KW-1133">Transmembrane helix</keyword>
<evidence type="ECO:0000256" key="10">
    <source>
        <dbReference type="ARBA" id="ARBA00023310"/>
    </source>
</evidence>
<evidence type="ECO:0000256" key="5">
    <source>
        <dbReference type="ARBA" id="ARBA00022692"/>
    </source>
</evidence>
<dbReference type="Pfam" id="PF00119">
    <property type="entry name" value="ATP-synt_A"/>
    <property type="match status" value="1"/>
</dbReference>
<dbReference type="HAMAP" id="MF_01393">
    <property type="entry name" value="ATP_synth_a_bact"/>
    <property type="match status" value="1"/>
</dbReference>
<evidence type="ECO:0000256" key="12">
    <source>
        <dbReference type="SAM" id="Phobius"/>
    </source>
</evidence>
<dbReference type="InterPro" id="IPR000568">
    <property type="entry name" value="ATP_synth_F0_asu"/>
</dbReference>
<evidence type="ECO:0000256" key="11">
    <source>
        <dbReference type="RuleBase" id="RU004450"/>
    </source>
</evidence>
<dbReference type="AlphaFoldDB" id="G9ISB9"/>
<dbReference type="InterPro" id="IPR035908">
    <property type="entry name" value="F0_ATP_A_sf"/>
</dbReference>
<evidence type="ECO:0000256" key="6">
    <source>
        <dbReference type="ARBA" id="ARBA00022781"/>
    </source>
</evidence>
<feature type="transmembrane region" description="Helical" evidence="12">
    <location>
        <begin position="71"/>
        <end position="95"/>
    </location>
</feature>
<dbReference type="Gene3D" id="1.20.120.220">
    <property type="entry name" value="ATP synthase, F0 complex, subunit A"/>
    <property type="match status" value="1"/>
</dbReference>
<keyword evidence="13" id="KW-0378">Hydrolase</keyword>
<comment type="subcellular location">
    <subcellularLocation>
        <location evidence="1">Membrane</location>
        <topology evidence="1">Multi-pass membrane protein</topology>
    </subcellularLocation>
    <subcellularLocation>
        <location evidence="11">Mitochondrion inner membrane</location>
        <topology evidence="11">Multi-pass membrane protein</topology>
    </subcellularLocation>
</comment>
<reference evidence="13" key="1">
    <citation type="journal article" date="2012" name="Genome Biol. Evol.">
        <title>Evolution of linear mitochondrial genomes in medusozoan cnidarians.</title>
        <authorList>
            <person name="Kayal E."/>
            <person name="Bentlage B."/>
            <person name="Collins A.G."/>
            <person name="Kayal M."/>
            <person name="Pirro S."/>
            <person name="Lavrov D.V."/>
        </authorList>
    </citation>
    <scope>NUCLEOTIDE SEQUENCE</scope>
</reference>
<dbReference type="InterPro" id="IPR045083">
    <property type="entry name" value="ATP_synth_F0_asu_bact/mt"/>
</dbReference>
<accession>G9ISB9</accession>
<evidence type="ECO:0000256" key="7">
    <source>
        <dbReference type="ARBA" id="ARBA00022989"/>
    </source>
</evidence>
<evidence type="ECO:0000256" key="2">
    <source>
        <dbReference type="ARBA" id="ARBA00006810"/>
    </source>
</evidence>
<dbReference type="PANTHER" id="PTHR11410:SF0">
    <property type="entry name" value="ATP SYNTHASE SUBUNIT A"/>
    <property type="match status" value="1"/>
</dbReference>
<evidence type="ECO:0000256" key="8">
    <source>
        <dbReference type="ARBA" id="ARBA00023065"/>
    </source>
</evidence>
<dbReference type="PANTHER" id="PTHR11410">
    <property type="entry name" value="ATP SYNTHASE SUBUNIT A"/>
    <property type="match status" value="1"/>
</dbReference>
<dbReference type="EMBL" id="JN700934">
    <property type="protein sequence ID" value="AER54445.1"/>
    <property type="molecule type" value="Genomic_DNA"/>
</dbReference>
<dbReference type="GO" id="GO:0016787">
    <property type="term" value="F:hydrolase activity"/>
    <property type="evidence" value="ECO:0007669"/>
    <property type="project" value="UniProtKB-KW"/>
</dbReference>
<evidence type="ECO:0000256" key="4">
    <source>
        <dbReference type="ARBA" id="ARBA00022547"/>
    </source>
</evidence>
<keyword evidence="4" id="KW-0138">CF(0)</keyword>
<dbReference type="GO" id="GO:0045259">
    <property type="term" value="C:proton-transporting ATP synthase complex"/>
    <property type="evidence" value="ECO:0007669"/>
    <property type="project" value="UniProtKB-KW"/>
</dbReference>
<dbReference type="PROSITE" id="PS00449">
    <property type="entry name" value="ATPASE_A"/>
    <property type="match status" value="1"/>
</dbReference>
<sequence length="233" mass="26197">MASYFDQFVIVNIVPGITNSSLMLLISIVFIFVIFRNDNLIPRRWQVVLEILYDHWVNLIKDSLTSKGLKYFPFIISTFFLVASLNLFGLFPYVFTVGTHIVITFGISLSILIAVTILGIKNFKLNFFSMLMPQGAPMVLGPLLVLIETASYLSRALSLGIRLAANLSAGHLLFIILASFSYKMLESNLIMLSLFPILIMVFITVLEIAVALIQAYVFCLLITIYLEDTLKSH</sequence>
<evidence type="ECO:0000313" key="13">
    <source>
        <dbReference type="EMBL" id="AER54445.1"/>
    </source>
</evidence>
<dbReference type="InterPro" id="IPR023011">
    <property type="entry name" value="ATP_synth_F0_asu_AS"/>
</dbReference>
<keyword evidence="8" id="KW-0406">Ion transport</keyword>